<feature type="transmembrane region" description="Helical" evidence="1">
    <location>
        <begin position="29"/>
        <end position="47"/>
    </location>
</feature>
<evidence type="ECO:0000313" key="2">
    <source>
        <dbReference type="EMBL" id="PKF71656.1"/>
    </source>
</evidence>
<keyword evidence="1" id="KW-0472">Membrane</keyword>
<accession>A0A2I0CR55</accession>
<dbReference type="Pfam" id="PF10734">
    <property type="entry name" value="DUF2523"/>
    <property type="match status" value="1"/>
</dbReference>
<keyword evidence="1" id="KW-1133">Transmembrane helix</keyword>
<protein>
    <recommendedName>
        <fullName evidence="4">DUF2523 domain-containing protein</fullName>
    </recommendedName>
</protein>
<keyword evidence="1" id="KW-0812">Transmembrane</keyword>
<dbReference type="RefSeq" id="WP_101193215.1">
    <property type="nucleotide sequence ID" value="NZ_PIYS01000010.1"/>
</dbReference>
<organism evidence="2 3">
    <name type="scientific">Pseudomonas fluvialis</name>
    <dbReference type="NCBI Taxonomy" id="1793966"/>
    <lineage>
        <taxon>Bacteria</taxon>
        <taxon>Pseudomonadati</taxon>
        <taxon>Pseudomonadota</taxon>
        <taxon>Gammaproteobacteria</taxon>
        <taxon>Pseudomonadales</taxon>
        <taxon>Pseudomonadaceae</taxon>
        <taxon>Pseudomonas</taxon>
    </lineage>
</organism>
<sequence>MQFFWALQVLVFFARPLINFVFRVLGVGFVTYVGFNALISLVVDYITSNMSRGNIDIQMILGLAKVDVAINIMISAVTTRMIIAGLDKVQDRKRNQVWRAPGGTSIDA</sequence>
<proteinExistence type="predicted"/>
<gene>
    <name evidence="2" type="ORF">CW360_07090</name>
</gene>
<evidence type="ECO:0000313" key="3">
    <source>
        <dbReference type="Proteomes" id="UP000242861"/>
    </source>
</evidence>
<dbReference type="EMBL" id="PIYS01000010">
    <property type="protein sequence ID" value="PKF71656.1"/>
    <property type="molecule type" value="Genomic_DNA"/>
</dbReference>
<dbReference type="Proteomes" id="UP000242861">
    <property type="component" value="Unassembled WGS sequence"/>
</dbReference>
<reference evidence="3" key="1">
    <citation type="submission" date="2017-12" db="EMBL/GenBank/DDBJ databases">
        <authorList>
            <person name="Yu X.-Y."/>
        </authorList>
    </citation>
    <scope>NUCLEOTIDE SEQUENCE [LARGE SCALE GENOMIC DNA]</scope>
    <source>
        <strain evidence="3">ZYSR67-Z</strain>
    </source>
</reference>
<comment type="caution">
    <text evidence="2">The sequence shown here is derived from an EMBL/GenBank/DDBJ whole genome shotgun (WGS) entry which is preliminary data.</text>
</comment>
<name>A0A2I0CR55_9PSED</name>
<evidence type="ECO:0008006" key="4">
    <source>
        <dbReference type="Google" id="ProtNLM"/>
    </source>
</evidence>
<evidence type="ECO:0000256" key="1">
    <source>
        <dbReference type="SAM" id="Phobius"/>
    </source>
</evidence>
<dbReference type="AlphaFoldDB" id="A0A2I0CR55"/>
<dbReference type="InterPro" id="IPR019670">
    <property type="entry name" value="DUF2523"/>
</dbReference>